<dbReference type="InterPro" id="IPR008875">
    <property type="entry name" value="TraX"/>
</dbReference>
<feature type="transmembrane region" description="Helical" evidence="1">
    <location>
        <begin position="175"/>
        <end position="190"/>
    </location>
</feature>
<gene>
    <name evidence="2" type="ORF">LJD61_20015</name>
</gene>
<keyword evidence="1" id="KW-0472">Membrane</keyword>
<reference evidence="2 3" key="1">
    <citation type="submission" date="2021-10" db="EMBL/GenBank/DDBJ databases">
        <title>Lutispora strain m25 sp. nov., a thermophilic, non-spore-forming bacterium isolated from a lab-scale methanogenic bioreactor digesting anaerobic sludge.</title>
        <authorList>
            <person name="El Houari A."/>
            <person name="Mcdonald J."/>
        </authorList>
    </citation>
    <scope>NUCLEOTIDE SEQUENCE [LARGE SCALE GENOMIC DNA]</scope>
    <source>
        <strain evidence="3">m25</strain>
    </source>
</reference>
<keyword evidence="3" id="KW-1185">Reference proteome</keyword>
<dbReference type="RefSeq" id="WP_255229373.1">
    <property type="nucleotide sequence ID" value="NZ_JAJEKE010000031.1"/>
</dbReference>
<evidence type="ECO:0000256" key="1">
    <source>
        <dbReference type="SAM" id="Phobius"/>
    </source>
</evidence>
<evidence type="ECO:0000313" key="3">
    <source>
        <dbReference type="Proteomes" id="UP001651880"/>
    </source>
</evidence>
<name>A0ABT1NKS1_9FIRM</name>
<feature type="transmembrane region" description="Helical" evidence="1">
    <location>
        <begin position="143"/>
        <end position="163"/>
    </location>
</feature>
<feature type="transmembrane region" description="Helical" evidence="1">
    <location>
        <begin position="285"/>
        <end position="304"/>
    </location>
</feature>
<sequence length="305" mass="35426">MDSAIVNTELSKTKKVAATAPYRDDMMKLLAMITMLIDHIGYMFFPDYRIFRTIGRLAFPIFAYQLSVGYIKTSNLKKYALRLLAFGLISQIPYSFFSPDLKFAPFNLNIMFTLLTALGILYLYDMGIAKIKSFKSNNSYTDLFFGAAAFLGILAALVVPELLEVLSNRKFRLEYGIYGLLMMLLFHINRNRRASMVISYVFLSLFYSYFTGVKLLAPNSLDWTKKLKITWTYLFRFDDVWKRIVHYRGGLAKLEGFFFQSRSIFALIPIYTFGLLDVRIRLNKYIGYIFYPLHITILLLIAKFI</sequence>
<dbReference type="EMBL" id="JAJEKE010000031">
    <property type="protein sequence ID" value="MCQ1531806.1"/>
    <property type="molecule type" value="Genomic_DNA"/>
</dbReference>
<feature type="transmembrane region" description="Helical" evidence="1">
    <location>
        <begin position="79"/>
        <end position="97"/>
    </location>
</feature>
<keyword evidence="1" id="KW-0812">Transmembrane</keyword>
<dbReference type="Pfam" id="PF05857">
    <property type="entry name" value="TraX"/>
    <property type="match status" value="1"/>
</dbReference>
<dbReference type="Proteomes" id="UP001651880">
    <property type="component" value="Unassembled WGS sequence"/>
</dbReference>
<evidence type="ECO:0000313" key="2">
    <source>
        <dbReference type="EMBL" id="MCQ1531806.1"/>
    </source>
</evidence>
<feature type="transmembrane region" description="Helical" evidence="1">
    <location>
        <begin position="197"/>
        <end position="217"/>
    </location>
</feature>
<proteinExistence type="predicted"/>
<feature type="transmembrane region" description="Helical" evidence="1">
    <location>
        <begin position="26"/>
        <end position="45"/>
    </location>
</feature>
<comment type="caution">
    <text evidence="2">The sequence shown here is derived from an EMBL/GenBank/DDBJ whole genome shotgun (WGS) entry which is preliminary data.</text>
</comment>
<keyword evidence="1" id="KW-1133">Transmembrane helix</keyword>
<organism evidence="2 3">
    <name type="scientific">Lutispora saccharofermentans</name>
    <dbReference type="NCBI Taxonomy" id="3024236"/>
    <lineage>
        <taxon>Bacteria</taxon>
        <taxon>Bacillati</taxon>
        <taxon>Bacillota</taxon>
        <taxon>Clostridia</taxon>
        <taxon>Lutisporales</taxon>
        <taxon>Lutisporaceae</taxon>
        <taxon>Lutispora</taxon>
    </lineage>
</organism>
<protein>
    <submittedName>
        <fullName evidence="2">Conjugal transfer protein TraX</fullName>
    </submittedName>
</protein>
<accession>A0ABT1NKS1</accession>
<feature type="transmembrane region" description="Helical" evidence="1">
    <location>
        <begin position="103"/>
        <end position="123"/>
    </location>
</feature>
<feature type="transmembrane region" description="Helical" evidence="1">
    <location>
        <begin position="257"/>
        <end position="278"/>
    </location>
</feature>